<dbReference type="EMBL" id="CAMGYJ010000008">
    <property type="protein sequence ID" value="CAI0462389.1"/>
    <property type="molecule type" value="Genomic_DNA"/>
</dbReference>
<name>A0AAV0NUG1_9ROSI</name>
<sequence>MKEAIEGMNGQNLDGRNITVKSTRLSLAPAAAVSEADTGVVDLAETAVAVDMAVAVVVDLATRRGAVVAPMETGGIKGGRIRLGPWNGIVFFNFVVRWV</sequence>
<comment type="caution">
    <text evidence="1">The sequence shown here is derived from an EMBL/GenBank/DDBJ whole genome shotgun (WGS) entry which is preliminary data.</text>
</comment>
<dbReference type="AlphaFoldDB" id="A0AAV0NUG1"/>
<protein>
    <recommendedName>
        <fullName evidence="3">RRM domain-containing protein</fullName>
    </recommendedName>
</protein>
<reference evidence="1" key="1">
    <citation type="submission" date="2022-08" db="EMBL/GenBank/DDBJ databases">
        <authorList>
            <person name="Gutierrez-Valencia J."/>
        </authorList>
    </citation>
    <scope>NUCLEOTIDE SEQUENCE</scope>
</reference>
<evidence type="ECO:0000313" key="2">
    <source>
        <dbReference type="Proteomes" id="UP001154282"/>
    </source>
</evidence>
<organism evidence="1 2">
    <name type="scientific">Linum tenue</name>
    <dbReference type="NCBI Taxonomy" id="586396"/>
    <lineage>
        <taxon>Eukaryota</taxon>
        <taxon>Viridiplantae</taxon>
        <taxon>Streptophyta</taxon>
        <taxon>Embryophyta</taxon>
        <taxon>Tracheophyta</taxon>
        <taxon>Spermatophyta</taxon>
        <taxon>Magnoliopsida</taxon>
        <taxon>eudicotyledons</taxon>
        <taxon>Gunneridae</taxon>
        <taxon>Pentapetalae</taxon>
        <taxon>rosids</taxon>
        <taxon>fabids</taxon>
        <taxon>Malpighiales</taxon>
        <taxon>Linaceae</taxon>
        <taxon>Linum</taxon>
    </lineage>
</organism>
<accession>A0AAV0NUG1</accession>
<keyword evidence="2" id="KW-1185">Reference proteome</keyword>
<gene>
    <name evidence="1" type="ORF">LITE_LOCUS35341</name>
</gene>
<evidence type="ECO:0000313" key="1">
    <source>
        <dbReference type="EMBL" id="CAI0462389.1"/>
    </source>
</evidence>
<evidence type="ECO:0008006" key="3">
    <source>
        <dbReference type="Google" id="ProtNLM"/>
    </source>
</evidence>
<proteinExistence type="predicted"/>
<dbReference type="Proteomes" id="UP001154282">
    <property type="component" value="Unassembled WGS sequence"/>
</dbReference>